<name>A0A9Q0NWC5_SALVM</name>
<dbReference type="AlphaFoldDB" id="A0A9Q0NWC5"/>
<dbReference type="EMBL" id="JAPFFL010000015">
    <property type="protein sequence ID" value="KAJ6676994.1"/>
    <property type="molecule type" value="Genomic_DNA"/>
</dbReference>
<gene>
    <name evidence="1" type="ORF">OIU85_010202</name>
</gene>
<protein>
    <submittedName>
        <fullName evidence="1">Uncharacterized protein</fullName>
    </submittedName>
</protein>
<dbReference type="Proteomes" id="UP001151529">
    <property type="component" value="Chromosome 15Z"/>
</dbReference>
<keyword evidence="2" id="KW-1185">Reference proteome</keyword>
<proteinExistence type="predicted"/>
<reference evidence="1" key="2">
    <citation type="journal article" date="2023" name="Int. J. Mol. Sci.">
        <title>De Novo Assembly and Annotation of 11 Diverse Shrub Willow (Salix) Genomes Reveals Novel Gene Organization in Sex-Linked Regions.</title>
        <authorList>
            <person name="Hyden B."/>
            <person name="Feng K."/>
            <person name="Yates T.B."/>
            <person name="Jawdy S."/>
            <person name="Cereghino C."/>
            <person name="Smart L.B."/>
            <person name="Muchero W."/>
        </authorList>
    </citation>
    <scope>NUCLEOTIDE SEQUENCE [LARGE SCALE GENOMIC DNA]</scope>
    <source>
        <tissue evidence="1">Shoot tip</tissue>
    </source>
</reference>
<accession>A0A9Q0NWC5</accession>
<reference evidence="1" key="1">
    <citation type="submission" date="2022-11" db="EMBL/GenBank/DDBJ databases">
        <authorList>
            <person name="Hyden B.L."/>
            <person name="Feng K."/>
            <person name="Yates T."/>
            <person name="Jawdy S."/>
            <person name="Smart L.B."/>
            <person name="Muchero W."/>
        </authorList>
    </citation>
    <scope>NUCLEOTIDE SEQUENCE</scope>
    <source>
        <tissue evidence="1">Shoot tip</tissue>
    </source>
</reference>
<evidence type="ECO:0000313" key="1">
    <source>
        <dbReference type="EMBL" id="KAJ6676994.1"/>
    </source>
</evidence>
<comment type="caution">
    <text evidence="1">The sequence shown here is derived from an EMBL/GenBank/DDBJ whole genome shotgun (WGS) entry which is preliminary data.</text>
</comment>
<sequence length="115" mass="13164">MASCRTVAHIMLSFKDFFKIGTHQLLYNLLMKWLVKDSRRIRLHFGCYSDPESHDEIISRFLRGRSLGYSEVLIGADPNVLLTKAGNLSVERTGYWDKKVVKADAYVVACDVPRN</sequence>
<organism evidence="1 2">
    <name type="scientific">Salix viminalis</name>
    <name type="common">Common osier</name>
    <name type="synonym">Basket willow</name>
    <dbReference type="NCBI Taxonomy" id="40686"/>
    <lineage>
        <taxon>Eukaryota</taxon>
        <taxon>Viridiplantae</taxon>
        <taxon>Streptophyta</taxon>
        <taxon>Embryophyta</taxon>
        <taxon>Tracheophyta</taxon>
        <taxon>Spermatophyta</taxon>
        <taxon>Magnoliopsida</taxon>
        <taxon>eudicotyledons</taxon>
        <taxon>Gunneridae</taxon>
        <taxon>Pentapetalae</taxon>
        <taxon>rosids</taxon>
        <taxon>fabids</taxon>
        <taxon>Malpighiales</taxon>
        <taxon>Salicaceae</taxon>
        <taxon>Saliceae</taxon>
        <taxon>Salix</taxon>
    </lineage>
</organism>
<evidence type="ECO:0000313" key="2">
    <source>
        <dbReference type="Proteomes" id="UP001151529"/>
    </source>
</evidence>